<keyword evidence="2" id="KW-1185">Reference proteome</keyword>
<dbReference type="Proteomes" id="UP000269945">
    <property type="component" value="Unassembled WGS sequence"/>
</dbReference>
<accession>A0A9X9M0D5</accession>
<gene>
    <name evidence="1" type="ORF">BN2614_LOCUS10</name>
</gene>
<name>A0A9X9M0D5_GULGU</name>
<protein>
    <submittedName>
        <fullName evidence="1">Uncharacterized protein</fullName>
    </submittedName>
</protein>
<organism evidence="1 2">
    <name type="scientific">Gulo gulo</name>
    <name type="common">Wolverine</name>
    <name type="synonym">Gluton</name>
    <dbReference type="NCBI Taxonomy" id="48420"/>
    <lineage>
        <taxon>Eukaryota</taxon>
        <taxon>Metazoa</taxon>
        <taxon>Chordata</taxon>
        <taxon>Craniata</taxon>
        <taxon>Vertebrata</taxon>
        <taxon>Euteleostomi</taxon>
        <taxon>Mammalia</taxon>
        <taxon>Eutheria</taxon>
        <taxon>Laurasiatheria</taxon>
        <taxon>Carnivora</taxon>
        <taxon>Caniformia</taxon>
        <taxon>Musteloidea</taxon>
        <taxon>Mustelidae</taxon>
        <taxon>Guloninae</taxon>
        <taxon>Gulo</taxon>
    </lineage>
</organism>
<evidence type="ECO:0000313" key="1">
    <source>
        <dbReference type="EMBL" id="VCX10411.1"/>
    </source>
</evidence>
<evidence type="ECO:0000313" key="2">
    <source>
        <dbReference type="Proteomes" id="UP000269945"/>
    </source>
</evidence>
<sequence>MTSSLPWKFHLPSCASSSVRGLTVPIKRGSQISFSTEHSRVLKLLDSRVSAPGKPLLSQDHEALCDRPFSPCARGCLLHPGSLSTNGLRPSHRLLLLLHPAEAPSQLCG</sequence>
<dbReference type="EMBL" id="CYRY02033466">
    <property type="protein sequence ID" value="VCX10411.1"/>
    <property type="molecule type" value="Genomic_DNA"/>
</dbReference>
<proteinExistence type="predicted"/>
<reference evidence="1 2" key="1">
    <citation type="submission" date="2018-10" db="EMBL/GenBank/DDBJ databases">
        <authorList>
            <person name="Ekblom R."/>
            <person name="Jareborg N."/>
        </authorList>
    </citation>
    <scope>NUCLEOTIDE SEQUENCE [LARGE SCALE GENOMIC DNA]</scope>
    <source>
        <tissue evidence="1">Muscle</tissue>
    </source>
</reference>
<comment type="caution">
    <text evidence="1">The sequence shown here is derived from an EMBL/GenBank/DDBJ whole genome shotgun (WGS) entry which is preliminary data.</text>
</comment>
<dbReference type="AlphaFoldDB" id="A0A9X9M0D5"/>